<evidence type="ECO:0000313" key="3">
    <source>
        <dbReference type="EMBL" id="RZB38783.1"/>
    </source>
</evidence>
<evidence type="ECO:0000259" key="2">
    <source>
        <dbReference type="Pfam" id="PF07993"/>
    </source>
</evidence>
<dbReference type="GO" id="GO:0080019">
    <property type="term" value="F:alcohol-forming very long-chain fatty acyl-CoA reductase activity"/>
    <property type="evidence" value="ECO:0007669"/>
    <property type="project" value="InterPro"/>
</dbReference>
<dbReference type="STRING" id="1661398.A0A482V153"/>
<reference evidence="3 4" key="1">
    <citation type="submission" date="2017-03" db="EMBL/GenBank/DDBJ databases">
        <title>Genome of the blue death feigning beetle - Asbolus verrucosus.</title>
        <authorList>
            <person name="Rider S.D."/>
        </authorList>
    </citation>
    <scope>NUCLEOTIDE SEQUENCE [LARGE SCALE GENOMIC DNA]</scope>
    <source>
        <strain evidence="3">Butters</strain>
        <tissue evidence="3">Head and leg muscle</tissue>
    </source>
</reference>
<comment type="caution">
    <text evidence="3">The sequence shown here is derived from an EMBL/GenBank/DDBJ whole genome shotgun (WGS) entry which is preliminary data.</text>
</comment>
<dbReference type="GO" id="GO:0035336">
    <property type="term" value="P:long-chain fatty-acyl-CoA metabolic process"/>
    <property type="evidence" value="ECO:0007669"/>
    <property type="project" value="TreeGrafter"/>
</dbReference>
<name>A0A482V153_ASBVE</name>
<comment type="similarity">
    <text evidence="1">Belongs to the fatty acyl-CoA reductase family.</text>
</comment>
<gene>
    <name evidence="3" type="ORF">BDFB_012231</name>
</gene>
<feature type="domain" description="Thioester reductase (TE)" evidence="2">
    <location>
        <begin position="41"/>
        <end position="258"/>
    </location>
</feature>
<evidence type="ECO:0000256" key="1">
    <source>
        <dbReference type="RuleBase" id="RU363097"/>
    </source>
</evidence>
<keyword evidence="1" id="KW-0444">Lipid biosynthesis</keyword>
<dbReference type="OrthoDB" id="429813at2759"/>
<accession>A0A482V153</accession>
<dbReference type="InterPro" id="IPR036291">
    <property type="entry name" value="NAD(P)-bd_dom_sf"/>
</dbReference>
<keyword evidence="4" id="KW-1185">Reference proteome</keyword>
<keyword evidence="1" id="KW-0521">NADP</keyword>
<dbReference type="InterPro" id="IPR026055">
    <property type="entry name" value="FAR"/>
</dbReference>
<dbReference type="GO" id="GO:0005777">
    <property type="term" value="C:peroxisome"/>
    <property type="evidence" value="ECO:0007669"/>
    <property type="project" value="TreeGrafter"/>
</dbReference>
<sequence>MPEEPDRIVEIYNGRTVFITGGSGFLGQVLIKKFLRSTNLFDPLKKQNSAALKKYRDIPGDMCEDNHGISPENRFLPPNEVNFIYHSAASIRFDDSLKTAVRVNTKSIKTLLQFARECKQLLLLVHVSSFYVFHEEVLYERAYERPREECEGYIFYERSNLKILTSNCRLLGDYPNTYTYSKALAEKLVVEQMDDLPVIIARPSIVCPTWQQPICAWINNLQNPMGLFVAAGKGILRSVYINVDCKADFVPVDCVISALMASTWHYLNNSKENKFINMTAASGYIFTWNDIIEMCTHIFLKPKCPLIGYFGTLKR</sequence>
<protein>
    <recommendedName>
        <fullName evidence="1">Fatty acyl-CoA reductase</fullName>
        <ecNumber evidence="1">1.2.1.84</ecNumber>
    </recommendedName>
</protein>
<organism evidence="3 4">
    <name type="scientific">Asbolus verrucosus</name>
    <name type="common">Desert ironclad beetle</name>
    <dbReference type="NCBI Taxonomy" id="1661398"/>
    <lineage>
        <taxon>Eukaryota</taxon>
        <taxon>Metazoa</taxon>
        <taxon>Ecdysozoa</taxon>
        <taxon>Arthropoda</taxon>
        <taxon>Hexapoda</taxon>
        <taxon>Insecta</taxon>
        <taxon>Pterygota</taxon>
        <taxon>Neoptera</taxon>
        <taxon>Endopterygota</taxon>
        <taxon>Coleoptera</taxon>
        <taxon>Polyphaga</taxon>
        <taxon>Cucujiformia</taxon>
        <taxon>Tenebrionidae</taxon>
        <taxon>Pimeliinae</taxon>
        <taxon>Asbolus</taxon>
    </lineage>
</organism>
<proteinExistence type="inferred from homology"/>
<dbReference type="EMBL" id="QDEB01133753">
    <property type="protein sequence ID" value="RZB38783.1"/>
    <property type="molecule type" value="Genomic_DNA"/>
</dbReference>
<evidence type="ECO:0000313" key="4">
    <source>
        <dbReference type="Proteomes" id="UP000292052"/>
    </source>
</evidence>
<dbReference type="GO" id="GO:0102965">
    <property type="term" value="F:alcohol-forming long-chain fatty acyl-CoA reductase activity"/>
    <property type="evidence" value="ECO:0007669"/>
    <property type="project" value="UniProtKB-EC"/>
</dbReference>
<dbReference type="AlphaFoldDB" id="A0A482V153"/>
<dbReference type="PANTHER" id="PTHR11011">
    <property type="entry name" value="MALE STERILITY PROTEIN 2-RELATED"/>
    <property type="match status" value="1"/>
</dbReference>
<feature type="non-terminal residue" evidence="3">
    <location>
        <position position="315"/>
    </location>
</feature>
<dbReference type="SUPFAM" id="SSF51735">
    <property type="entry name" value="NAD(P)-binding Rossmann-fold domains"/>
    <property type="match status" value="1"/>
</dbReference>
<comment type="catalytic activity">
    <reaction evidence="1">
        <text>a long-chain fatty acyl-CoA + 2 NADPH + 2 H(+) = a long-chain primary fatty alcohol + 2 NADP(+) + CoA</text>
        <dbReference type="Rhea" id="RHEA:52716"/>
        <dbReference type="ChEBI" id="CHEBI:15378"/>
        <dbReference type="ChEBI" id="CHEBI:57287"/>
        <dbReference type="ChEBI" id="CHEBI:57783"/>
        <dbReference type="ChEBI" id="CHEBI:58349"/>
        <dbReference type="ChEBI" id="CHEBI:77396"/>
        <dbReference type="ChEBI" id="CHEBI:83139"/>
        <dbReference type="EC" id="1.2.1.84"/>
    </reaction>
</comment>
<dbReference type="Proteomes" id="UP000292052">
    <property type="component" value="Unassembled WGS sequence"/>
</dbReference>
<comment type="function">
    <text evidence="1">Catalyzes the reduction of fatty acyl-CoA to fatty alcohols.</text>
</comment>
<dbReference type="InterPro" id="IPR013120">
    <property type="entry name" value="FAR_NAD-bd"/>
</dbReference>
<dbReference type="Pfam" id="PF07993">
    <property type="entry name" value="NAD_binding_4"/>
    <property type="match status" value="1"/>
</dbReference>
<keyword evidence="1" id="KW-0443">Lipid metabolism</keyword>
<keyword evidence="1" id="KW-0560">Oxidoreductase</keyword>
<dbReference type="EC" id="1.2.1.84" evidence="1"/>
<dbReference type="Gene3D" id="3.40.50.720">
    <property type="entry name" value="NAD(P)-binding Rossmann-like Domain"/>
    <property type="match status" value="1"/>
</dbReference>
<dbReference type="PANTHER" id="PTHR11011:SF61">
    <property type="entry name" value="FATTY ACYL-COA REDUCTASE"/>
    <property type="match status" value="1"/>
</dbReference>